<dbReference type="GO" id="GO:0003700">
    <property type="term" value="F:DNA-binding transcription factor activity"/>
    <property type="evidence" value="ECO:0007669"/>
    <property type="project" value="InterPro"/>
</dbReference>
<dbReference type="EMBL" id="CP087164">
    <property type="protein sequence ID" value="UGS35145.1"/>
    <property type="molecule type" value="Genomic_DNA"/>
</dbReference>
<dbReference type="RefSeq" id="WP_259314802.1">
    <property type="nucleotide sequence ID" value="NZ_CP087164.1"/>
</dbReference>
<organism evidence="2 3">
    <name type="scientific">Capillimicrobium parvum</name>
    <dbReference type="NCBI Taxonomy" id="2884022"/>
    <lineage>
        <taxon>Bacteria</taxon>
        <taxon>Bacillati</taxon>
        <taxon>Actinomycetota</taxon>
        <taxon>Thermoleophilia</taxon>
        <taxon>Solirubrobacterales</taxon>
        <taxon>Capillimicrobiaceae</taxon>
        <taxon>Capillimicrobium</taxon>
    </lineage>
</organism>
<dbReference type="KEGG" id="sbae:DSM104329_01530"/>
<dbReference type="InterPro" id="IPR036388">
    <property type="entry name" value="WH-like_DNA-bd_sf"/>
</dbReference>
<evidence type="ECO:0000313" key="3">
    <source>
        <dbReference type="Proteomes" id="UP001162834"/>
    </source>
</evidence>
<feature type="domain" description="HTH arsR-type" evidence="1">
    <location>
        <begin position="1"/>
        <end position="81"/>
    </location>
</feature>
<dbReference type="InterPro" id="IPR011991">
    <property type="entry name" value="ArsR-like_HTH"/>
</dbReference>
<keyword evidence="3" id="KW-1185">Reference proteome</keyword>
<dbReference type="SMART" id="SM00418">
    <property type="entry name" value="HTH_ARSR"/>
    <property type="match status" value="1"/>
</dbReference>
<reference evidence="2" key="1">
    <citation type="journal article" date="2022" name="Int. J. Syst. Evol. Microbiol.">
        <title>Pseudomonas aegrilactucae sp. nov. and Pseudomonas morbosilactucae sp. nov., pathogens causing bacterial rot of lettuce in Japan.</title>
        <authorList>
            <person name="Sawada H."/>
            <person name="Fujikawa T."/>
            <person name="Satou M."/>
        </authorList>
    </citation>
    <scope>NUCLEOTIDE SEQUENCE</scope>
    <source>
        <strain evidence="2">0166_1</strain>
    </source>
</reference>
<dbReference type="Proteomes" id="UP001162834">
    <property type="component" value="Chromosome"/>
</dbReference>
<accession>A0A9E7BZA9</accession>
<dbReference type="SUPFAM" id="SSF46785">
    <property type="entry name" value="Winged helix' DNA-binding domain"/>
    <property type="match status" value="1"/>
</dbReference>
<name>A0A9E7BZA9_9ACTN</name>
<dbReference type="CDD" id="cd00090">
    <property type="entry name" value="HTH_ARSR"/>
    <property type="match status" value="1"/>
</dbReference>
<protein>
    <recommendedName>
        <fullName evidence="1">HTH arsR-type domain-containing protein</fullName>
    </recommendedName>
</protein>
<dbReference type="Gene3D" id="1.10.10.10">
    <property type="entry name" value="Winged helix-like DNA-binding domain superfamily/Winged helix DNA-binding domain"/>
    <property type="match status" value="1"/>
</dbReference>
<dbReference type="AlphaFoldDB" id="A0A9E7BZA9"/>
<evidence type="ECO:0000313" key="2">
    <source>
        <dbReference type="EMBL" id="UGS35145.1"/>
    </source>
</evidence>
<dbReference type="InterPro" id="IPR036390">
    <property type="entry name" value="WH_DNA-bd_sf"/>
</dbReference>
<sequence length="180" mass="19740">MAKALAHPLRARILTRLNERVASPNELSRELSEPLGNVSYHVKALLELRCVELVDTAQRRGAIEHYYRAITRARLDHSAFKKLPASVRGEISGATVEEAINDVSKAFKAGTFDARTDRHASFTRLTLDEQAFGELADAVGRLMERALELQTESAGRRTNGNTGGEVLTGLTLLAYEAAPI</sequence>
<gene>
    <name evidence="2" type="ORF">DSM104329_01530</name>
</gene>
<proteinExistence type="predicted"/>
<dbReference type="InterPro" id="IPR001845">
    <property type="entry name" value="HTH_ArsR_DNA-bd_dom"/>
</dbReference>
<evidence type="ECO:0000259" key="1">
    <source>
        <dbReference type="SMART" id="SM00418"/>
    </source>
</evidence>
<dbReference type="Pfam" id="PF12840">
    <property type="entry name" value="HTH_20"/>
    <property type="match status" value="1"/>
</dbReference>